<protein>
    <recommendedName>
        <fullName evidence="2">Treble clef zinc finger domain-containing protein</fullName>
    </recommendedName>
</protein>
<evidence type="ECO:0000313" key="3">
    <source>
        <dbReference type="EMBL" id="CAK0786467.1"/>
    </source>
</evidence>
<feature type="domain" description="Treble clef zinc finger" evidence="2">
    <location>
        <begin position="263"/>
        <end position="328"/>
    </location>
</feature>
<evidence type="ECO:0000256" key="1">
    <source>
        <dbReference type="SAM" id="MobiDB-lite"/>
    </source>
</evidence>
<feature type="domain" description="Treble clef zinc finger" evidence="2">
    <location>
        <begin position="25"/>
        <end position="88"/>
    </location>
</feature>
<comment type="caution">
    <text evidence="3">The sequence shown here is derived from an EMBL/GenBank/DDBJ whole genome shotgun (WGS) entry which is preliminary data.</text>
</comment>
<dbReference type="Proteomes" id="UP001314263">
    <property type="component" value="Unassembled WGS sequence"/>
</dbReference>
<proteinExistence type="predicted"/>
<dbReference type="Pfam" id="PF14311">
    <property type="entry name" value="DUF4379"/>
    <property type="match status" value="4"/>
</dbReference>
<accession>A0AAV1IGZ6</accession>
<name>A0AAV1IGZ6_9CHLO</name>
<feature type="domain" description="Treble clef zinc finger" evidence="2">
    <location>
        <begin position="104"/>
        <end position="159"/>
    </location>
</feature>
<feature type="region of interest" description="Disordered" evidence="1">
    <location>
        <begin position="1"/>
        <end position="44"/>
    </location>
</feature>
<keyword evidence="4" id="KW-1185">Reference proteome</keyword>
<dbReference type="InterPro" id="IPR025487">
    <property type="entry name" value="DUF4379"/>
</dbReference>
<feature type="compositionally biased region" description="Polar residues" evidence="1">
    <location>
        <begin position="35"/>
        <end position="44"/>
    </location>
</feature>
<sequence>MERRLTLDRKQRGRRGTVAEERPDLVPQWDGEGNGQRTPHNTTAGSPFRAAWRCGRACGRCGAPHQGWTAAVVDRCKLQATGCPFCSGLRVCLCQSLAARRPDLMRQWDFKANAALDATALGCRSERRATWRCRKHGSWVAQIQARTQEGGSGCPKCAQEASVPPARRGLLQQELPALFQQLHPALNGHLGSLSALTCGSAKKAVWLCTAKEGRSLSCRHEHVWEARIDNRASHVNPKGCPFCSGQRICPCNSLERRHPESALMRYWCSARNTETVPSQTALNSTKKVWWRHYCPETGEEHVWEAQVRHVVSAWSKYNHLACPKCRQRQQRQPLIARGRAAMAGASVG</sequence>
<organism evidence="3 4">
    <name type="scientific">Coccomyxa viridis</name>
    <dbReference type="NCBI Taxonomy" id="1274662"/>
    <lineage>
        <taxon>Eukaryota</taxon>
        <taxon>Viridiplantae</taxon>
        <taxon>Chlorophyta</taxon>
        <taxon>core chlorophytes</taxon>
        <taxon>Trebouxiophyceae</taxon>
        <taxon>Trebouxiophyceae incertae sedis</taxon>
        <taxon>Coccomyxaceae</taxon>
        <taxon>Coccomyxa</taxon>
    </lineage>
</organism>
<gene>
    <name evidence="3" type="ORF">CVIRNUC_009680</name>
</gene>
<dbReference type="PANTHER" id="PTHR37317">
    <property type="entry name" value="BLR8090 PROTEIN"/>
    <property type="match status" value="1"/>
</dbReference>
<evidence type="ECO:0000313" key="4">
    <source>
        <dbReference type="Proteomes" id="UP001314263"/>
    </source>
</evidence>
<feature type="domain" description="Treble clef zinc finger" evidence="2">
    <location>
        <begin position="178"/>
        <end position="245"/>
    </location>
</feature>
<dbReference type="PANTHER" id="PTHR37317:SF1">
    <property type="entry name" value="ZINC-RIBBON DOMAIN-CONTAINING PROTEIN-RELATED"/>
    <property type="match status" value="1"/>
</dbReference>
<reference evidence="3 4" key="1">
    <citation type="submission" date="2023-10" db="EMBL/GenBank/DDBJ databases">
        <authorList>
            <person name="Maclean D."/>
            <person name="Macfadyen A."/>
        </authorList>
    </citation>
    <scope>NUCLEOTIDE SEQUENCE [LARGE SCALE GENOMIC DNA]</scope>
</reference>
<dbReference type="EMBL" id="CAUYUE010000014">
    <property type="protein sequence ID" value="CAK0786467.1"/>
    <property type="molecule type" value="Genomic_DNA"/>
</dbReference>
<evidence type="ECO:0000259" key="2">
    <source>
        <dbReference type="Pfam" id="PF14311"/>
    </source>
</evidence>
<dbReference type="AlphaFoldDB" id="A0AAV1IGZ6"/>
<feature type="compositionally biased region" description="Basic and acidic residues" evidence="1">
    <location>
        <begin position="1"/>
        <end position="10"/>
    </location>
</feature>